<evidence type="ECO:0000313" key="8">
    <source>
        <dbReference type="EMBL" id="OOV06954.1"/>
    </source>
</evidence>
<accession>A0A1T1AS58</accession>
<feature type="binding site" evidence="5">
    <location>
        <position position="72"/>
    </location>
    <ligand>
        <name>substrate</name>
    </ligand>
</feature>
<evidence type="ECO:0000256" key="3">
    <source>
        <dbReference type="ARBA" id="ARBA00023002"/>
    </source>
</evidence>
<evidence type="ECO:0000256" key="4">
    <source>
        <dbReference type="ARBA" id="ARBA00023004"/>
    </source>
</evidence>
<comment type="caution">
    <text evidence="8">The sequence shown here is derived from an EMBL/GenBank/DDBJ whole genome shotgun (WGS) entry which is preliminary data.</text>
</comment>
<dbReference type="InterPro" id="IPR005123">
    <property type="entry name" value="Oxoglu/Fe-dep_dioxygenase_dom"/>
</dbReference>
<sequence length="219" mass="23643">MDLFDDLPPEPDTAPASLGPGALLLRGFVLKEAPELLQAVEAVLQQAPLRHMQTPGGYTMSVATSSCGPLGWVSDPRGYRYAAHDPLSGQAWPDMPAVGLALAQQAAALAGYPQFAPDACLINQYQPGAKLSLHQDRDEQDLSAPIVSLSLGLPAVFLFGTPSRQDRPQRYRLVHGDVVVWGGPSRLAFHGVAPLAEGEHALLGRRRINLTFRQVKRRV</sequence>
<feature type="domain" description="Fe2OG dioxygenase" evidence="7">
    <location>
        <begin position="116"/>
        <end position="216"/>
    </location>
</feature>
<dbReference type="GO" id="GO:0035515">
    <property type="term" value="F:oxidative RNA demethylase activity"/>
    <property type="evidence" value="ECO:0007669"/>
    <property type="project" value="TreeGrafter"/>
</dbReference>
<proteinExistence type="predicted"/>
<evidence type="ECO:0000313" key="9">
    <source>
        <dbReference type="Proteomes" id="UP000190750"/>
    </source>
</evidence>
<protein>
    <submittedName>
        <fullName evidence="8">Alpha-ketoglutarate-dependent dioxygenase AlkB</fullName>
    </submittedName>
</protein>
<evidence type="ECO:0000256" key="6">
    <source>
        <dbReference type="PIRSR" id="PIRSR604574-2"/>
    </source>
</evidence>
<feature type="binding site" evidence="5">
    <location>
        <begin position="123"/>
        <end position="125"/>
    </location>
    <ligand>
        <name>2-oxoglutarate</name>
        <dbReference type="ChEBI" id="CHEBI:16810"/>
    </ligand>
</feature>
<dbReference type="SUPFAM" id="SSF51197">
    <property type="entry name" value="Clavaminate synthase-like"/>
    <property type="match status" value="1"/>
</dbReference>
<evidence type="ECO:0000256" key="1">
    <source>
        <dbReference type="ARBA" id="ARBA00022723"/>
    </source>
</evidence>
<feature type="binding site" evidence="6">
    <location>
        <position position="136"/>
    </location>
    <ligand>
        <name>Fe cation</name>
        <dbReference type="ChEBI" id="CHEBI:24875"/>
        <note>catalytic</note>
    </ligand>
</feature>
<dbReference type="Pfam" id="PF13532">
    <property type="entry name" value="2OG-FeII_Oxy_2"/>
    <property type="match status" value="1"/>
</dbReference>
<dbReference type="InterPro" id="IPR004574">
    <property type="entry name" value="Alkb"/>
</dbReference>
<feature type="binding site" evidence="5">
    <location>
        <begin position="207"/>
        <end position="213"/>
    </location>
    <ligand>
        <name>2-oxoglutarate</name>
        <dbReference type="ChEBI" id="CHEBI:16810"/>
    </ligand>
</feature>
<dbReference type="STRING" id="28066.RF819_09645"/>
<organism evidence="8 9">
    <name type="scientific">Rhodoferax fermentans</name>
    <dbReference type="NCBI Taxonomy" id="28066"/>
    <lineage>
        <taxon>Bacteria</taxon>
        <taxon>Pseudomonadati</taxon>
        <taxon>Pseudomonadota</taxon>
        <taxon>Betaproteobacteria</taxon>
        <taxon>Burkholderiales</taxon>
        <taxon>Comamonadaceae</taxon>
        <taxon>Rhodoferax</taxon>
    </lineage>
</organism>
<feature type="binding site" evidence="6">
    <location>
        <position position="190"/>
    </location>
    <ligand>
        <name>Fe cation</name>
        <dbReference type="ChEBI" id="CHEBI:24875"/>
        <note>catalytic</note>
    </ligand>
</feature>
<keyword evidence="9" id="KW-1185">Reference proteome</keyword>
<evidence type="ECO:0000259" key="7">
    <source>
        <dbReference type="PROSITE" id="PS51471"/>
    </source>
</evidence>
<dbReference type="EMBL" id="MTJN01000002">
    <property type="protein sequence ID" value="OOV06954.1"/>
    <property type="molecule type" value="Genomic_DNA"/>
</dbReference>
<comment type="cofactor">
    <cofactor evidence="6">
        <name>Fe(2+)</name>
        <dbReference type="ChEBI" id="CHEBI:29033"/>
    </cofactor>
    <text evidence="6">Binds 1 Fe(2+) ion per subunit.</text>
</comment>
<keyword evidence="3" id="KW-0560">Oxidoreductase</keyword>
<keyword evidence="4 6" id="KW-0408">Iron</keyword>
<dbReference type="GO" id="GO:0008198">
    <property type="term" value="F:ferrous iron binding"/>
    <property type="evidence" value="ECO:0007669"/>
    <property type="project" value="TreeGrafter"/>
</dbReference>
<dbReference type="PANTHER" id="PTHR16557">
    <property type="entry name" value="ALKYLATED DNA REPAIR PROTEIN ALKB-RELATED"/>
    <property type="match status" value="1"/>
</dbReference>
<dbReference type="RefSeq" id="WP_078364782.1">
    <property type="nucleotide sequence ID" value="NZ_MTJN01000002.1"/>
</dbReference>
<dbReference type="PROSITE" id="PS51471">
    <property type="entry name" value="FE2OG_OXY"/>
    <property type="match status" value="1"/>
</dbReference>
<feature type="binding site" evidence="6">
    <location>
        <position position="134"/>
    </location>
    <ligand>
        <name>Fe cation</name>
        <dbReference type="ChEBI" id="CHEBI:24875"/>
        <note>catalytic</note>
    </ligand>
</feature>
<dbReference type="GO" id="GO:0035516">
    <property type="term" value="F:broad specificity oxidative DNA demethylase activity"/>
    <property type="evidence" value="ECO:0007669"/>
    <property type="project" value="TreeGrafter"/>
</dbReference>
<keyword evidence="2 8" id="KW-0223">Dioxygenase</keyword>
<evidence type="ECO:0000256" key="5">
    <source>
        <dbReference type="PIRSR" id="PIRSR604574-1"/>
    </source>
</evidence>
<dbReference type="NCBIfam" id="NF011930">
    <property type="entry name" value="PRK15401.1"/>
    <property type="match status" value="1"/>
</dbReference>
<dbReference type="Proteomes" id="UP000190750">
    <property type="component" value="Unassembled WGS sequence"/>
</dbReference>
<dbReference type="OrthoDB" id="9796932at2"/>
<feature type="binding site" evidence="5">
    <location>
        <begin position="79"/>
        <end position="81"/>
    </location>
    <ligand>
        <name>substrate</name>
    </ligand>
</feature>
<reference evidence="8 9" key="1">
    <citation type="submission" date="2017-01" db="EMBL/GenBank/DDBJ databases">
        <title>Genome sequencing of Rhodoferax fermentans JCM 7819.</title>
        <authorList>
            <person name="Kim Y.J."/>
            <person name="Farh M.E.-A."/>
            <person name="Yang D.-C."/>
        </authorList>
    </citation>
    <scope>NUCLEOTIDE SEQUENCE [LARGE SCALE GENOMIC DNA]</scope>
    <source>
        <strain evidence="8 9">JCM 7819</strain>
    </source>
</reference>
<dbReference type="AlphaFoldDB" id="A0A1T1AS58"/>
<dbReference type="GO" id="GO:0005737">
    <property type="term" value="C:cytoplasm"/>
    <property type="evidence" value="ECO:0007669"/>
    <property type="project" value="TreeGrafter"/>
</dbReference>
<keyword evidence="1 6" id="KW-0479">Metal-binding</keyword>
<gene>
    <name evidence="8" type="ORF">RF819_09645</name>
</gene>
<dbReference type="InterPro" id="IPR037151">
    <property type="entry name" value="AlkB-like_sf"/>
</dbReference>
<dbReference type="InterPro" id="IPR027450">
    <property type="entry name" value="AlkB-like"/>
</dbReference>
<name>A0A1T1AS58_RHOFE</name>
<dbReference type="Gene3D" id="2.60.120.590">
    <property type="entry name" value="Alpha-ketoglutarate-dependent dioxygenase AlkB-like"/>
    <property type="match status" value="1"/>
</dbReference>
<feature type="binding site" evidence="5">
    <location>
        <position position="138"/>
    </location>
    <ligand>
        <name>substrate</name>
    </ligand>
</feature>
<feature type="binding site" evidence="5">
    <location>
        <position position="164"/>
    </location>
    <ligand>
        <name>substrate</name>
    </ligand>
</feature>
<evidence type="ECO:0000256" key="2">
    <source>
        <dbReference type="ARBA" id="ARBA00022964"/>
    </source>
</evidence>
<dbReference type="GO" id="GO:0035513">
    <property type="term" value="P:oxidative RNA demethylation"/>
    <property type="evidence" value="ECO:0007669"/>
    <property type="project" value="TreeGrafter"/>
</dbReference>
<dbReference type="PANTHER" id="PTHR16557:SF2">
    <property type="entry name" value="NUCLEIC ACID DIOXYGENASE ALKBH1"/>
    <property type="match status" value="1"/>
</dbReference>